<feature type="transmembrane region" description="Helical" evidence="13">
    <location>
        <begin position="398"/>
        <end position="427"/>
    </location>
</feature>
<evidence type="ECO:0000256" key="10">
    <source>
        <dbReference type="ARBA" id="ARBA00023065"/>
    </source>
</evidence>
<feature type="transmembrane region" description="Helical" evidence="13">
    <location>
        <begin position="322"/>
        <end position="345"/>
    </location>
</feature>
<feature type="transmembrane region" description="Helical" evidence="13">
    <location>
        <begin position="12"/>
        <end position="29"/>
    </location>
</feature>
<comment type="subcellular location">
    <subcellularLocation>
        <location evidence="2">Cell membrane</location>
        <topology evidence="2">Multi-pass membrane protein</topology>
    </subcellularLocation>
</comment>
<evidence type="ECO:0000256" key="6">
    <source>
        <dbReference type="ARBA" id="ARBA00022449"/>
    </source>
</evidence>
<comment type="caution">
    <text evidence="14">The sequence shown here is derived from an EMBL/GenBank/DDBJ whole genome shotgun (WGS) entry which is preliminary data.</text>
</comment>
<feature type="transmembrane region" description="Helical" evidence="13">
    <location>
        <begin position="198"/>
        <end position="222"/>
    </location>
</feature>
<dbReference type="PANTHER" id="PTHR43298">
    <property type="entry name" value="MULTIDRUG RESISTANCE PROTEIN NORM-RELATED"/>
    <property type="match status" value="1"/>
</dbReference>
<sequence length="473" mass="51498">MKTKSGFSWGNFLRNLAVIAIPVALQNLLTTTGSMVDTMMIAPLGETSVGAVGLCAQFSSLMFSGYWGFVGGGMLFFSQYWGAKDEDGIDRSFGLTLVCMLASASIFTGLALLAPELVMRIYTDKTAIQAIGVDYLRIVGFAYPMQVISMAMSALLRSTERVRIPLFAAIASVATNMGLNWVFIYGKFGLPAMGVRGAALATTCAAAVNMAVILILSRAQGYPYLFHFSRHYRWNSSFVRSYFVKCFPILCNEILIGVGNMVINIVLGRQSEQAIAAIAVFRTLEGLVIGFFSGFSNAASVLVGKSVGAGELDTAYERAKRLVLLCGCSIFVLCVTLIAVHRPLLTVMSLSGESLEIGTGLLMIYSVAAVIRMCNWTQNDTYRSAGDAAYGTILEISFMYAVVLPCVCLTGLVWKAPFLLVFACCYIDEPIRFVLMQVHMYSGKWVRPVTELGRAALPAFRKKHVRDKAQRTA</sequence>
<dbReference type="RefSeq" id="WP_256191831.1">
    <property type="nucleotide sequence ID" value="NZ_CATZHN010000013.1"/>
</dbReference>
<evidence type="ECO:0000256" key="8">
    <source>
        <dbReference type="ARBA" id="ARBA00022692"/>
    </source>
</evidence>
<evidence type="ECO:0000256" key="9">
    <source>
        <dbReference type="ARBA" id="ARBA00022989"/>
    </source>
</evidence>
<keyword evidence="6" id="KW-0050">Antiport</keyword>
<dbReference type="InterPro" id="IPR048279">
    <property type="entry name" value="MdtK-like"/>
</dbReference>
<reference evidence="14 15" key="1">
    <citation type="submission" date="2022-06" db="EMBL/GenBank/DDBJ databases">
        <title>Isolation of gut microbiota from human fecal samples.</title>
        <authorList>
            <person name="Pamer E.G."/>
            <person name="Barat B."/>
            <person name="Waligurski E."/>
            <person name="Medina S."/>
            <person name="Paddock L."/>
            <person name="Mostad J."/>
        </authorList>
    </citation>
    <scope>NUCLEOTIDE SEQUENCE [LARGE SCALE GENOMIC DNA]</scope>
    <source>
        <strain evidence="14 15">DFI.9.73</strain>
    </source>
</reference>
<comment type="similarity">
    <text evidence="3">Belongs to the multi antimicrobial extrusion (MATE) (TC 2.A.66.1) family.</text>
</comment>
<evidence type="ECO:0000256" key="7">
    <source>
        <dbReference type="ARBA" id="ARBA00022475"/>
    </source>
</evidence>
<evidence type="ECO:0000256" key="12">
    <source>
        <dbReference type="ARBA" id="ARBA00031636"/>
    </source>
</evidence>
<dbReference type="Pfam" id="PF01554">
    <property type="entry name" value="MatE"/>
    <property type="match status" value="2"/>
</dbReference>
<gene>
    <name evidence="14" type="ORF">NE695_09450</name>
</gene>
<proteinExistence type="inferred from homology"/>
<protein>
    <recommendedName>
        <fullName evidence="4">Probable multidrug resistance protein NorM</fullName>
    </recommendedName>
    <alternativeName>
        <fullName evidence="12">Multidrug-efflux transporter</fullName>
    </alternativeName>
</protein>
<keyword evidence="9 13" id="KW-1133">Transmembrane helix</keyword>
<keyword evidence="5" id="KW-0813">Transport</keyword>
<keyword evidence="8 13" id="KW-0812">Transmembrane</keyword>
<keyword evidence="11 13" id="KW-0472">Membrane</keyword>
<keyword evidence="7" id="KW-1003">Cell membrane</keyword>
<dbReference type="InterPro" id="IPR050222">
    <property type="entry name" value="MATE_MdtK"/>
</dbReference>
<dbReference type="EMBL" id="JANFZH010000019">
    <property type="protein sequence ID" value="MCQ4840138.1"/>
    <property type="molecule type" value="Genomic_DNA"/>
</dbReference>
<keyword evidence="15" id="KW-1185">Reference proteome</keyword>
<accession>A0ABT1RZM9</accession>
<dbReference type="Proteomes" id="UP001524473">
    <property type="component" value="Unassembled WGS sequence"/>
</dbReference>
<evidence type="ECO:0000256" key="5">
    <source>
        <dbReference type="ARBA" id="ARBA00022448"/>
    </source>
</evidence>
<dbReference type="PANTHER" id="PTHR43298:SF2">
    <property type="entry name" value="FMN_FAD EXPORTER YEEO-RELATED"/>
    <property type="match status" value="1"/>
</dbReference>
<name>A0ABT1RZM9_9FIRM</name>
<feature type="transmembrane region" description="Helical" evidence="13">
    <location>
        <begin position="93"/>
        <end position="114"/>
    </location>
</feature>
<evidence type="ECO:0000313" key="15">
    <source>
        <dbReference type="Proteomes" id="UP001524473"/>
    </source>
</evidence>
<evidence type="ECO:0000256" key="3">
    <source>
        <dbReference type="ARBA" id="ARBA00010199"/>
    </source>
</evidence>
<dbReference type="NCBIfam" id="TIGR00797">
    <property type="entry name" value="matE"/>
    <property type="match status" value="1"/>
</dbReference>
<comment type="function">
    <text evidence="1">Multidrug efflux pump.</text>
</comment>
<dbReference type="PIRSF" id="PIRSF006603">
    <property type="entry name" value="DinF"/>
    <property type="match status" value="1"/>
</dbReference>
<keyword evidence="10" id="KW-0406">Ion transport</keyword>
<feature type="transmembrane region" description="Helical" evidence="13">
    <location>
        <begin position="135"/>
        <end position="156"/>
    </location>
</feature>
<feature type="transmembrane region" description="Helical" evidence="13">
    <location>
        <begin position="162"/>
        <end position="186"/>
    </location>
</feature>
<evidence type="ECO:0000256" key="2">
    <source>
        <dbReference type="ARBA" id="ARBA00004651"/>
    </source>
</evidence>
<feature type="transmembrane region" description="Helical" evidence="13">
    <location>
        <begin position="279"/>
        <end position="302"/>
    </location>
</feature>
<evidence type="ECO:0000256" key="13">
    <source>
        <dbReference type="SAM" id="Phobius"/>
    </source>
</evidence>
<organism evidence="14 15">
    <name type="scientific">Neglectibacter timonensis</name>
    <dbReference type="NCBI Taxonomy" id="1776382"/>
    <lineage>
        <taxon>Bacteria</taxon>
        <taxon>Bacillati</taxon>
        <taxon>Bacillota</taxon>
        <taxon>Clostridia</taxon>
        <taxon>Eubacteriales</taxon>
        <taxon>Oscillospiraceae</taxon>
        <taxon>Neglectibacter</taxon>
    </lineage>
</organism>
<evidence type="ECO:0000256" key="11">
    <source>
        <dbReference type="ARBA" id="ARBA00023136"/>
    </source>
</evidence>
<feature type="transmembrane region" description="Helical" evidence="13">
    <location>
        <begin position="242"/>
        <end position="267"/>
    </location>
</feature>
<evidence type="ECO:0000313" key="14">
    <source>
        <dbReference type="EMBL" id="MCQ4840138.1"/>
    </source>
</evidence>
<evidence type="ECO:0000256" key="4">
    <source>
        <dbReference type="ARBA" id="ARBA00020268"/>
    </source>
</evidence>
<feature type="transmembrane region" description="Helical" evidence="13">
    <location>
        <begin position="357"/>
        <end position="378"/>
    </location>
</feature>
<dbReference type="InterPro" id="IPR002528">
    <property type="entry name" value="MATE_fam"/>
</dbReference>
<evidence type="ECO:0000256" key="1">
    <source>
        <dbReference type="ARBA" id="ARBA00003408"/>
    </source>
</evidence>